<reference evidence="13" key="1">
    <citation type="submission" date="2025-08" db="UniProtKB">
        <authorList>
            <consortium name="Ensembl"/>
        </authorList>
    </citation>
    <scope>IDENTIFICATION</scope>
</reference>
<dbReference type="InterPro" id="IPR007964">
    <property type="entry name" value="MIC19/MIC25"/>
</dbReference>
<protein>
    <submittedName>
        <fullName evidence="13">Coiled-coil-helix-coiled-coil-helix domain containing 6a</fullName>
    </submittedName>
</protein>
<evidence type="ECO:0000256" key="11">
    <source>
        <dbReference type="SAM" id="MobiDB-lite"/>
    </source>
</evidence>
<evidence type="ECO:0000313" key="13">
    <source>
        <dbReference type="Ensembl" id="ENSSDUP00000019479.1"/>
    </source>
</evidence>
<keyword evidence="7" id="KW-1015">Disulfide bond</keyword>
<comment type="subcellular location">
    <subcellularLocation>
        <location evidence="9">Mitochondrion inner membrane</location>
        <topology evidence="9">Lipid-anchor</topology>
    </subcellularLocation>
</comment>
<feature type="compositionally biased region" description="Low complexity" evidence="11">
    <location>
        <begin position="34"/>
        <end position="57"/>
    </location>
</feature>
<dbReference type="PANTHER" id="PTHR47609:SF1">
    <property type="entry name" value="MICOS COMPLEX SUBUNIT MIC25"/>
    <property type="match status" value="1"/>
</dbReference>
<dbReference type="GO" id="GO:0042407">
    <property type="term" value="P:cristae formation"/>
    <property type="evidence" value="ECO:0007669"/>
    <property type="project" value="TreeGrafter"/>
</dbReference>
<feature type="compositionally biased region" description="Polar residues" evidence="11">
    <location>
        <begin position="1"/>
        <end position="10"/>
    </location>
</feature>
<dbReference type="PANTHER" id="PTHR47609">
    <property type="entry name" value="MICOS COMPLEX SUBUNIT MIC25"/>
    <property type="match status" value="1"/>
</dbReference>
<keyword evidence="2" id="KW-0519">Myristate</keyword>
<dbReference type="Ensembl" id="ENSSDUT00000019826.1">
    <property type="protein sequence ID" value="ENSSDUP00000019479.1"/>
    <property type="gene ID" value="ENSSDUG00000014204.1"/>
</dbReference>
<evidence type="ECO:0000313" key="14">
    <source>
        <dbReference type="Proteomes" id="UP000261420"/>
    </source>
</evidence>
<evidence type="ECO:0000256" key="6">
    <source>
        <dbReference type="ARBA" id="ARBA00023136"/>
    </source>
</evidence>
<dbReference type="OMA" id="KLAHECQ"/>
<comment type="similarity">
    <text evidence="10">Belongs to the MICOS complex subunit Mic19 family. Metazoan Mic25 subfamily.</text>
</comment>
<dbReference type="InterPro" id="IPR042860">
    <property type="entry name" value="MIC25"/>
</dbReference>
<keyword evidence="3" id="KW-0999">Mitochondrion inner membrane</keyword>
<reference evidence="13" key="2">
    <citation type="submission" date="2025-09" db="UniProtKB">
        <authorList>
            <consortium name="Ensembl"/>
        </authorList>
    </citation>
    <scope>IDENTIFICATION</scope>
</reference>
<keyword evidence="14" id="KW-1185">Reference proteome</keyword>
<keyword evidence="8" id="KW-0449">Lipoprotein</keyword>
<evidence type="ECO:0000256" key="2">
    <source>
        <dbReference type="ARBA" id="ARBA00022707"/>
    </source>
</evidence>
<keyword evidence="6" id="KW-0472">Membrane</keyword>
<evidence type="ECO:0000256" key="1">
    <source>
        <dbReference type="ARBA" id="ARBA00002689"/>
    </source>
</evidence>
<dbReference type="PROSITE" id="PS51808">
    <property type="entry name" value="CHCH"/>
    <property type="match status" value="1"/>
</dbReference>
<evidence type="ECO:0000256" key="4">
    <source>
        <dbReference type="ARBA" id="ARBA00023054"/>
    </source>
</evidence>
<keyword evidence="4" id="KW-0175">Coiled coil</keyword>
<dbReference type="InterPro" id="IPR010625">
    <property type="entry name" value="CHCH"/>
</dbReference>
<evidence type="ECO:0000256" key="10">
    <source>
        <dbReference type="ARBA" id="ARBA00034480"/>
    </source>
</evidence>
<feature type="compositionally biased region" description="Basic and acidic residues" evidence="11">
    <location>
        <begin position="100"/>
        <end position="115"/>
    </location>
</feature>
<feature type="region of interest" description="Disordered" evidence="11">
    <location>
        <begin position="1"/>
        <end position="20"/>
    </location>
</feature>
<organism evidence="13 14">
    <name type="scientific">Seriola dumerili</name>
    <name type="common">Greater amberjack</name>
    <name type="synonym">Caranx dumerili</name>
    <dbReference type="NCBI Taxonomy" id="41447"/>
    <lineage>
        <taxon>Eukaryota</taxon>
        <taxon>Metazoa</taxon>
        <taxon>Chordata</taxon>
        <taxon>Craniata</taxon>
        <taxon>Vertebrata</taxon>
        <taxon>Euteleostomi</taxon>
        <taxon>Actinopterygii</taxon>
        <taxon>Neopterygii</taxon>
        <taxon>Teleostei</taxon>
        <taxon>Neoteleostei</taxon>
        <taxon>Acanthomorphata</taxon>
        <taxon>Carangaria</taxon>
        <taxon>Carangiformes</taxon>
        <taxon>Carangidae</taxon>
        <taxon>Seriola</taxon>
    </lineage>
</organism>
<keyword evidence="5" id="KW-0496">Mitochondrion</keyword>
<dbReference type="Proteomes" id="UP000261420">
    <property type="component" value="Unplaced"/>
</dbReference>
<evidence type="ECO:0000256" key="9">
    <source>
        <dbReference type="ARBA" id="ARBA00034476"/>
    </source>
</evidence>
<dbReference type="Pfam" id="PF06747">
    <property type="entry name" value="CHCH"/>
    <property type="match status" value="1"/>
</dbReference>
<feature type="compositionally biased region" description="Basic and acidic residues" evidence="11">
    <location>
        <begin position="59"/>
        <end position="92"/>
    </location>
</feature>
<comment type="function">
    <text evidence="1">Component of the MICOS complex, a large protein complex of the mitochondrial inner membrane that plays crucial roles in the maintenance of crista junctions, inner membrane architecture, and formation of contact sites to the outer membrane.</text>
</comment>
<evidence type="ECO:0000256" key="3">
    <source>
        <dbReference type="ARBA" id="ARBA00022792"/>
    </source>
</evidence>
<dbReference type="GeneTree" id="ENSGT00390000000903"/>
<sequence length="209" mass="24014">MGSGESTTRKVSFGVDDEDRVRILRGVKVMLVYPSPSSRPQQSSQNRPQPSTQSSTSKPDSRTKEEQRRYEQKQKIHKEELAKAAQRQREAAMQEMTKAMNRERQHTRKEAEKTKQLAQQLQKKDSQLKALDAFYKEQLAQLEKRVHARNTDPVCAGLQSQILSCYRENGDQTLRCSDLAKAYMQCINAAKKVRVFSHPDLEYQRSAKG</sequence>
<proteinExistence type="inferred from homology"/>
<dbReference type="STRING" id="41447.ENSSDUP00000019479"/>
<dbReference type="GO" id="GO:0006974">
    <property type="term" value="P:DNA damage response"/>
    <property type="evidence" value="ECO:0007669"/>
    <property type="project" value="TreeGrafter"/>
</dbReference>
<dbReference type="Pfam" id="PF05300">
    <property type="entry name" value="MIC19_MIC25"/>
    <property type="match status" value="1"/>
</dbReference>
<evidence type="ECO:0000259" key="12">
    <source>
        <dbReference type="Pfam" id="PF06747"/>
    </source>
</evidence>
<feature type="domain" description="CHCH" evidence="12">
    <location>
        <begin position="155"/>
        <end position="188"/>
    </location>
</feature>
<accession>A0A3B4ULR4</accession>
<evidence type="ECO:0000256" key="7">
    <source>
        <dbReference type="ARBA" id="ARBA00023157"/>
    </source>
</evidence>
<evidence type="ECO:0000256" key="5">
    <source>
        <dbReference type="ARBA" id="ARBA00023128"/>
    </source>
</evidence>
<dbReference type="AlphaFoldDB" id="A0A3B4ULR4"/>
<name>A0A3B4ULR4_SERDU</name>
<feature type="region of interest" description="Disordered" evidence="11">
    <location>
        <begin position="32"/>
        <end position="119"/>
    </location>
</feature>
<dbReference type="GO" id="GO:0061617">
    <property type="term" value="C:MICOS complex"/>
    <property type="evidence" value="ECO:0007669"/>
    <property type="project" value="InterPro"/>
</dbReference>
<evidence type="ECO:0000256" key="8">
    <source>
        <dbReference type="ARBA" id="ARBA00023288"/>
    </source>
</evidence>